<reference evidence="1" key="1">
    <citation type="submission" date="2022-04" db="EMBL/GenBank/DDBJ databases">
        <title>Halobacillus sp. isolated from saltern.</title>
        <authorList>
            <person name="Won M."/>
            <person name="Lee C.-M."/>
            <person name="Woen H.-Y."/>
            <person name="Kwon S.-W."/>
        </authorList>
    </citation>
    <scope>NUCLEOTIDE SEQUENCE</scope>
    <source>
        <strain evidence="1">SSHM10-5</strain>
    </source>
</reference>
<protein>
    <submittedName>
        <fullName evidence="1">Uncharacterized protein</fullName>
    </submittedName>
</protein>
<organism evidence="1 2">
    <name type="scientific">Halobacillus amylolyticus</name>
    <dbReference type="NCBI Taxonomy" id="2932259"/>
    <lineage>
        <taxon>Bacteria</taxon>
        <taxon>Bacillati</taxon>
        <taxon>Bacillota</taxon>
        <taxon>Bacilli</taxon>
        <taxon>Bacillales</taxon>
        <taxon>Bacillaceae</taxon>
        <taxon>Halobacillus</taxon>
    </lineage>
</organism>
<sequence length="49" mass="5434">MAKSPSLPNMEESITTFTSFAMSIIFSLDMNSSTPDIVATKKQSYDRLT</sequence>
<name>A0ABY4HA93_9BACI</name>
<dbReference type="RefSeq" id="WP_245031318.1">
    <property type="nucleotide sequence ID" value="NZ_CP095075.1"/>
</dbReference>
<evidence type="ECO:0000313" key="1">
    <source>
        <dbReference type="EMBL" id="UOR11367.1"/>
    </source>
</evidence>
<proteinExistence type="predicted"/>
<gene>
    <name evidence="1" type="ORF">MUO15_17485</name>
</gene>
<accession>A0ABY4HA93</accession>
<evidence type="ECO:0000313" key="2">
    <source>
        <dbReference type="Proteomes" id="UP000830326"/>
    </source>
</evidence>
<dbReference type="Proteomes" id="UP000830326">
    <property type="component" value="Chromosome"/>
</dbReference>
<dbReference type="EMBL" id="CP095075">
    <property type="protein sequence ID" value="UOR11367.1"/>
    <property type="molecule type" value="Genomic_DNA"/>
</dbReference>
<keyword evidence="2" id="KW-1185">Reference proteome</keyword>